<evidence type="ECO:0000313" key="2">
    <source>
        <dbReference type="EMBL" id="CAE7679900.1"/>
    </source>
</evidence>
<dbReference type="InterPro" id="IPR000073">
    <property type="entry name" value="AB_hydrolase_1"/>
</dbReference>
<accession>A0A812WI21</accession>
<feature type="domain" description="AB hydrolase-1" evidence="1">
    <location>
        <begin position="33"/>
        <end position="261"/>
    </location>
</feature>
<protein>
    <recommendedName>
        <fullName evidence="1">AB hydrolase-1 domain-containing protein</fullName>
    </recommendedName>
</protein>
<dbReference type="OrthoDB" id="408373at2759"/>
<name>A0A812WI21_SYMPI</name>
<proteinExistence type="predicted"/>
<dbReference type="EMBL" id="CAJNIZ010044149">
    <property type="protein sequence ID" value="CAE7679900.1"/>
    <property type="molecule type" value="Genomic_DNA"/>
</dbReference>
<dbReference type="Gene3D" id="3.40.50.1820">
    <property type="entry name" value="alpha/beta hydrolase"/>
    <property type="match status" value="1"/>
</dbReference>
<reference evidence="2" key="1">
    <citation type="submission" date="2021-02" db="EMBL/GenBank/DDBJ databases">
        <authorList>
            <person name="Dougan E. K."/>
            <person name="Rhodes N."/>
            <person name="Thang M."/>
            <person name="Chan C."/>
        </authorList>
    </citation>
    <scope>NUCLEOTIDE SEQUENCE</scope>
</reference>
<organism evidence="2 3">
    <name type="scientific">Symbiodinium pilosum</name>
    <name type="common">Dinoflagellate</name>
    <dbReference type="NCBI Taxonomy" id="2952"/>
    <lineage>
        <taxon>Eukaryota</taxon>
        <taxon>Sar</taxon>
        <taxon>Alveolata</taxon>
        <taxon>Dinophyceae</taxon>
        <taxon>Suessiales</taxon>
        <taxon>Symbiodiniaceae</taxon>
        <taxon>Symbiodinium</taxon>
    </lineage>
</organism>
<dbReference type="Proteomes" id="UP000649617">
    <property type="component" value="Unassembled WGS sequence"/>
</dbReference>
<dbReference type="SUPFAM" id="SSF53474">
    <property type="entry name" value="alpha/beta-Hydrolases"/>
    <property type="match status" value="1"/>
</dbReference>
<sequence length="356" mass="37844">MRPTSLRAAAIRWVETKAAELHGVSVLGSSPALVWAHGLGGSCEADNARGLQHILNPAKLGNRTVLRLDLRGHGRSADAHDPARGFEQYTWPELAKDLRRAAAESVSRCFYGGEGLGAAVALHAAVAATATGSVDAPPGLVLMRPPKALSQVARGEVDTAWQENLRRFASLLESQGFEALEGQEREDAQPLLNGASALFVEPAGVTGLCTKLTLFDATYHGTGLGGLTPGCPVLLLAVAGDAEHPVQAAEELAKALPDADLEAASGQQELLKHCSMTCREVATDLACLCCNVDQAKPQGLFRKPNQENTCSVTDLPFNWENLSEEQVQTSGQEHFPNCLAKASTSRMGRAHQWFPS</sequence>
<evidence type="ECO:0000313" key="3">
    <source>
        <dbReference type="Proteomes" id="UP000649617"/>
    </source>
</evidence>
<dbReference type="Pfam" id="PF12697">
    <property type="entry name" value="Abhydrolase_6"/>
    <property type="match status" value="1"/>
</dbReference>
<dbReference type="InterPro" id="IPR029058">
    <property type="entry name" value="AB_hydrolase_fold"/>
</dbReference>
<gene>
    <name evidence="2" type="ORF">SPIL2461_LOCUS18913</name>
</gene>
<keyword evidence="3" id="KW-1185">Reference proteome</keyword>
<evidence type="ECO:0000259" key="1">
    <source>
        <dbReference type="Pfam" id="PF12697"/>
    </source>
</evidence>
<comment type="caution">
    <text evidence="2">The sequence shown here is derived from an EMBL/GenBank/DDBJ whole genome shotgun (WGS) entry which is preliminary data.</text>
</comment>
<dbReference type="AlphaFoldDB" id="A0A812WI21"/>